<keyword evidence="3" id="KW-1185">Reference proteome</keyword>
<gene>
    <name evidence="2" type="ORF">LAESUDRAFT_724746</name>
</gene>
<dbReference type="Proteomes" id="UP000076871">
    <property type="component" value="Unassembled WGS sequence"/>
</dbReference>
<feature type="compositionally biased region" description="Basic and acidic residues" evidence="1">
    <location>
        <begin position="52"/>
        <end position="63"/>
    </location>
</feature>
<evidence type="ECO:0000313" key="2">
    <source>
        <dbReference type="EMBL" id="KZT07750.1"/>
    </source>
</evidence>
<accession>A0A165ETV6</accession>
<dbReference type="AlphaFoldDB" id="A0A165ETV6"/>
<proteinExistence type="predicted"/>
<protein>
    <submittedName>
        <fullName evidence="2">Uncharacterized protein</fullName>
    </submittedName>
</protein>
<evidence type="ECO:0000313" key="3">
    <source>
        <dbReference type="Proteomes" id="UP000076871"/>
    </source>
</evidence>
<evidence type="ECO:0000256" key="1">
    <source>
        <dbReference type="SAM" id="MobiDB-lite"/>
    </source>
</evidence>
<reference evidence="2 3" key="1">
    <citation type="journal article" date="2016" name="Mol. Biol. Evol.">
        <title>Comparative Genomics of Early-Diverging Mushroom-Forming Fungi Provides Insights into the Origins of Lignocellulose Decay Capabilities.</title>
        <authorList>
            <person name="Nagy L.G."/>
            <person name="Riley R."/>
            <person name="Tritt A."/>
            <person name="Adam C."/>
            <person name="Daum C."/>
            <person name="Floudas D."/>
            <person name="Sun H."/>
            <person name="Yadav J.S."/>
            <person name="Pangilinan J."/>
            <person name="Larsson K.H."/>
            <person name="Matsuura K."/>
            <person name="Barry K."/>
            <person name="Labutti K."/>
            <person name="Kuo R."/>
            <person name="Ohm R.A."/>
            <person name="Bhattacharya S.S."/>
            <person name="Shirouzu T."/>
            <person name="Yoshinaga Y."/>
            <person name="Martin F.M."/>
            <person name="Grigoriev I.V."/>
            <person name="Hibbett D.S."/>
        </authorList>
    </citation>
    <scope>NUCLEOTIDE SEQUENCE [LARGE SCALE GENOMIC DNA]</scope>
    <source>
        <strain evidence="2 3">93-53</strain>
    </source>
</reference>
<dbReference type="InParanoid" id="A0A165ETV6"/>
<dbReference type="EMBL" id="KV427618">
    <property type="protein sequence ID" value="KZT07750.1"/>
    <property type="molecule type" value="Genomic_DNA"/>
</dbReference>
<name>A0A165ETV6_9APHY</name>
<sequence>MSFELNILSSIGQAQETDRVHPQDSIENDQGVADPRSMVGDVSTAGDPQQDVNKEGGLDKVEQEMLLDEEDDV</sequence>
<dbReference type="RefSeq" id="XP_040765490.1">
    <property type="nucleotide sequence ID" value="XM_040908684.1"/>
</dbReference>
<dbReference type="GeneID" id="63825713"/>
<feature type="region of interest" description="Disordered" evidence="1">
    <location>
        <begin position="1"/>
        <end position="73"/>
    </location>
</feature>
<organism evidence="2 3">
    <name type="scientific">Laetiporus sulphureus 93-53</name>
    <dbReference type="NCBI Taxonomy" id="1314785"/>
    <lineage>
        <taxon>Eukaryota</taxon>
        <taxon>Fungi</taxon>
        <taxon>Dikarya</taxon>
        <taxon>Basidiomycota</taxon>
        <taxon>Agaricomycotina</taxon>
        <taxon>Agaricomycetes</taxon>
        <taxon>Polyporales</taxon>
        <taxon>Laetiporus</taxon>
    </lineage>
</organism>